<dbReference type="InterPro" id="IPR021354">
    <property type="entry name" value="DUF2975"/>
</dbReference>
<dbReference type="OrthoDB" id="9791568at2"/>
<keyword evidence="1" id="KW-1133">Transmembrane helix</keyword>
<protein>
    <recommendedName>
        <fullName evidence="4">DUF2975 domain-containing protein</fullName>
    </recommendedName>
</protein>
<dbReference type="AlphaFoldDB" id="A0A1M6BCB5"/>
<evidence type="ECO:0000313" key="3">
    <source>
        <dbReference type="Proteomes" id="UP000183954"/>
    </source>
</evidence>
<evidence type="ECO:0000256" key="1">
    <source>
        <dbReference type="SAM" id="Phobius"/>
    </source>
</evidence>
<accession>A0A1M6BCB5</accession>
<keyword evidence="3" id="KW-1185">Reference proteome</keyword>
<keyword evidence="1" id="KW-0472">Membrane</keyword>
<dbReference type="Proteomes" id="UP000183954">
    <property type="component" value="Unassembled WGS sequence"/>
</dbReference>
<sequence length="153" mass="17412">MVILDRKGFSGIVKHILDLIFLGGIGIFLSLPFALKWYLGLMYTRTSENYNFLLGFLFITGILALVVVNEIRKLLKNLNKRNPFIINNVQSLNRIAVSCLLIAACYVIKIIFYNSFLTIIVTMVFIITGFFSIILAEVFRQAVLVKEENDLTI</sequence>
<evidence type="ECO:0000313" key="2">
    <source>
        <dbReference type="EMBL" id="SHI46327.1"/>
    </source>
</evidence>
<feature type="transmembrane region" description="Helical" evidence="1">
    <location>
        <begin position="119"/>
        <end position="139"/>
    </location>
</feature>
<feature type="transmembrane region" description="Helical" evidence="1">
    <location>
        <begin position="50"/>
        <end position="71"/>
    </location>
</feature>
<feature type="transmembrane region" description="Helical" evidence="1">
    <location>
        <begin position="16"/>
        <end position="38"/>
    </location>
</feature>
<name>A0A1M6BCB5_9FIRM</name>
<keyword evidence="1" id="KW-0812">Transmembrane</keyword>
<organism evidence="2 3">
    <name type="scientific">Desulfosporosinus lacus DSM 15449</name>
    <dbReference type="NCBI Taxonomy" id="1121420"/>
    <lineage>
        <taxon>Bacteria</taxon>
        <taxon>Bacillati</taxon>
        <taxon>Bacillota</taxon>
        <taxon>Clostridia</taxon>
        <taxon>Eubacteriales</taxon>
        <taxon>Desulfitobacteriaceae</taxon>
        <taxon>Desulfosporosinus</taxon>
    </lineage>
</organism>
<dbReference type="RefSeq" id="WP_073031786.1">
    <property type="nucleotide sequence ID" value="NZ_FQXJ01000018.1"/>
</dbReference>
<evidence type="ECO:0008006" key="4">
    <source>
        <dbReference type="Google" id="ProtNLM"/>
    </source>
</evidence>
<gene>
    <name evidence="2" type="ORF">SAMN02746098_04142</name>
</gene>
<dbReference type="STRING" id="1121420.SAMN02746098_04142"/>
<proteinExistence type="predicted"/>
<reference evidence="3" key="1">
    <citation type="submission" date="2016-11" db="EMBL/GenBank/DDBJ databases">
        <authorList>
            <person name="Varghese N."/>
            <person name="Submissions S."/>
        </authorList>
    </citation>
    <scope>NUCLEOTIDE SEQUENCE [LARGE SCALE GENOMIC DNA]</scope>
    <source>
        <strain evidence="3">DSM 15449</strain>
    </source>
</reference>
<dbReference type="EMBL" id="FQXJ01000018">
    <property type="protein sequence ID" value="SHI46327.1"/>
    <property type="molecule type" value="Genomic_DNA"/>
</dbReference>
<feature type="transmembrane region" description="Helical" evidence="1">
    <location>
        <begin position="92"/>
        <end position="113"/>
    </location>
</feature>
<dbReference type="Pfam" id="PF11188">
    <property type="entry name" value="DUF2975"/>
    <property type="match status" value="1"/>
</dbReference>